<name>A0A517XQL5_9BACT</name>
<dbReference type="InterPro" id="IPR012337">
    <property type="entry name" value="RNaseH-like_sf"/>
</dbReference>
<evidence type="ECO:0000259" key="1">
    <source>
        <dbReference type="PROSITE" id="PS50994"/>
    </source>
</evidence>
<dbReference type="InterPro" id="IPR048020">
    <property type="entry name" value="Transpos_IS3"/>
</dbReference>
<feature type="domain" description="Integrase catalytic" evidence="1">
    <location>
        <begin position="211"/>
        <end position="370"/>
    </location>
</feature>
<dbReference type="AlphaFoldDB" id="A0A517XQL5"/>
<accession>A0A517XQL5</accession>
<dbReference type="PANTHER" id="PTHR46889:SF7">
    <property type="entry name" value="TRANSPOSASE FOR INSERTION SEQUENCE ELEMENT IS904"/>
    <property type="match status" value="1"/>
</dbReference>
<dbReference type="Proteomes" id="UP000319576">
    <property type="component" value="Chromosome"/>
</dbReference>
<dbReference type="GO" id="GO:0006313">
    <property type="term" value="P:DNA transposition"/>
    <property type="evidence" value="ECO:0007669"/>
    <property type="project" value="InterPro"/>
</dbReference>
<dbReference type="GO" id="GO:0004803">
    <property type="term" value="F:transposase activity"/>
    <property type="evidence" value="ECO:0007669"/>
    <property type="project" value="InterPro"/>
</dbReference>
<dbReference type="Gene3D" id="3.30.420.10">
    <property type="entry name" value="Ribonuclease H-like superfamily/Ribonuclease H"/>
    <property type="match status" value="1"/>
</dbReference>
<dbReference type="RefSeq" id="WP_145236316.1">
    <property type="nucleotide sequence ID" value="NZ_CP036273.1"/>
</dbReference>
<organism evidence="2 3">
    <name type="scientific">Urbifossiella limnaea</name>
    <dbReference type="NCBI Taxonomy" id="2528023"/>
    <lineage>
        <taxon>Bacteria</taxon>
        <taxon>Pseudomonadati</taxon>
        <taxon>Planctomycetota</taxon>
        <taxon>Planctomycetia</taxon>
        <taxon>Gemmatales</taxon>
        <taxon>Gemmataceae</taxon>
        <taxon>Urbifossiella</taxon>
    </lineage>
</organism>
<dbReference type="InterPro" id="IPR050900">
    <property type="entry name" value="Transposase_IS3/IS150/IS904"/>
</dbReference>
<dbReference type="InterPro" id="IPR010921">
    <property type="entry name" value="Trp_repressor/repl_initiator"/>
</dbReference>
<dbReference type="InterPro" id="IPR002514">
    <property type="entry name" value="Transposase_8"/>
</dbReference>
<dbReference type="InterPro" id="IPR036397">
    <property type="entry name" value="RNaseH_sf"/>
</dbReference>
<dbReference type="Pfam" id="PF13276">
    <property type="entry name" value="HTH_21"/>
    <property type="match status" value="1"/>
</dbReference>
<sequence>MGKTNRTHTPAFKAQVALAAIKGDRTISEVAAHYEIHVNLVAHWKKQLLEGAAAVFDSRGKNTPPPDDPKVAELYEQIGRLQVELAFVKKNLPASVEWKRLQVEPAHPQLSVRQQCELLELNRSSIYYEPAQADPEDVRLMTQIDRLHTESPFYGSRKLAVELSTPESPVNRKRVQRLMRLMGLEALYCRPRTTVTSRCHKVYPYLLRNLAVERPNQVWSADITYVPMPSGFMYLAATIDWFSRFVVSWKLSNTLDGSFCQEMLEEALARGTPSVFNTDQGVQFTATAWTSRLEDAGVSVSMDGKGRCLDNIFVEWLWRSVKYEYAYPCRPETVRELERGLREYFGFYNERRIHQSLAYRTPADVHQQESRRPQER</sequence>
<dbReference type="GO" id="GO:0015074">
    <property type="term" value="P:DNA integration"/>
    <property type="evidence" value="ECO:0007669"/>
    <property type="project" value="InterPro"/>
</dbReference>
<dbReference type="InterPro" id="IPR001584">
    <property type="entry name" value="Integrase_cat-core"/>
</dbReference>
<dbReference type="KEGG" id="uli:ETAA1_17360"/>
<dbReference type="EMBL" id="CP036273">
    <property type="protein sequence ID" value="QDU19798.1"/>
    <property type="molecule type" value="Genomic_DNA"/>
</dbReference>
<dbReference type="Pfam" id="PF00665">
    <property type="entry name" value="rve"/>
    <property type="match status" value="1"/>
</dbReference>
<protein>
    <submittedName>
        <fullName evidence="2">Integrase core domain protein</fullName>
    </submittedName>
</protein>
<reference evidence="2 3" key="1">
    <citation type="submission" date="2019-02" db="EMBL/GenBank/DDBJ databases">
        <title>Deep-cultivation of Planctomycetes and their phenomic and genomic characterization uncovers novel biology.</title>
        <authorList>
            <person name="Wiegand S."/>
            <person name="Jogler M."/>
            <person name="Boedeker C."/>
            <person name="Pinto D."/>
            <person name="Vollmers J."/>
            <person name="Rivas-Marin E."/>
            <person name="Kohn T."/>
            <person name="Peeters S.H."/>
            <person name="Heuer A."/>
            <person name="Rast P."/>
            <person name="Oberbeckmann S."/>
            <person name="Bunk B."/>
            <person name="Jeske O."/>
            <person name="Meyerdierks A."/>
            <person name="Storesund J.E."/>
            <person name="Kallscheuer N."/>
            <person name="Luecker S."/>
            <person name="Lage O.M."/>
            <person name="Pohl T."/>
            <person name="Merkel B.J."/>
            <person name="Hornburger P."/>
            <person name="Mueller R.-W."/>
            <person name="Bruemmer F."/>
            <person name="Labrenz M."/>
            <person name="Spormann A.M."/>
            <person name="Op den Camp H."/>
            <person name="Overmann J."/>
            <person name="Amann R."/>
            <person name="Jetten M.S.M."/>
            <person name="Mascher T."/>
            <person name="Medema M.H."/>
            <person name="Devos D.P."/>
            <person name="Kaster A.-K."/>
            <person name="Ovreas L."/>
            <person name="Rohde M."/>
            <person name="Galperin M.Y."/>
            <person name="Jogler C."/>
        </authorList>
    </citation>
    <scope>NUCLEOTIDE SEQUENCE [LARGE SCALE GENOMIC DNA]</scope>
    <source>
        <strain evidence="2 3">ETA_A1</strain>
    </source>
</reference>
<keyword evidence="3" id="KW-1185">Reference proteome</keyword>
<dbReference type="PANTHER" id="PTHR46889">
    <property type="entry name" value="TRANSPOSASE INSF FOR INSERTION SEQUENCE IS3B-RELATED"/>
    <property type="match status" value="1"/>
</dbReference>
<proteinExistence type="predicted"/>
<dbReference type="InterPro" id="IPR025948">
    <property type="entry name" value="HTH-like_dom"/>
</dbReference>
<evidence type="ECO:0000313" key="2">
    <source>
        <dbReference type="EMBL" id="QDU19798.1"/>
    </source>
</evidence>
<dbReference type="OrthoDB" id="289367at2"/>
<dbReference type="SUPFAM" id="SSF48295">
    <property type="entry name" value="TrpR-like"/>
    <property type="match status" value="1"/>
</dbReference>
<gene>
    <name evidence="2" type="ORF">ETAA1_17360</name>
</gene>
<dbReference type="Pfam" id="PF01527">
    <property type="entry name" value="HTH_Tnp_1"/>
    <property type="match status" value="1"/>
</dbReference>
<dbReference type="PROSITE" id="PS50994">
    <property type="entry name" value="INTEGRASE"/>
    <property type="match status" value="1"/>
</dbReference>
<evidence type="ECO:0000313" key="3">
    <source>
        <dbReference type="Proteomes" id="UP000319576"/>
    </source>
</evidence>
<dbReference type="SUPFAM" id="SSF53098">
    <property type="entry name" value="Ribonuclease H-like"/>
    <property type="match status" value="1"/>
</dbReference>
<dbReference type="GO" id="GO:0043565">
    <property type="term" value="F:sequence-specific DNA binding"/>
    <property type="evidence" value="ECO:0007669"/>
    <property type="project" value="InterPro"/>
</dbReference>
<dbReference type="NCBIfam" id="NF033516">
    <property type="entry name" value="transpos_IS3"/>
    <property type="match status" value="1"/>
</dbReference>